<protein>
    <recommendedName>
        <fullName evidence="3">NAD(P)-binding domain-containing protein</fullName>
    </recommendedName>
</protein>
<accession>A0A5N6DK14</accession>
<dbReference type="EMBL" id="ML734971">
    <property type="protein sequence ID" value="KAB8205377.1"/>
    <property type="molecule type" value="Genomic_DNA"/>
</dbReference>
<evidence type="ECO:0000313" key="2">
    <source>
        <dbReference type="Proteomes" id="UP000326532"/>
    </source>
</evidence>
<sequence>MGVKIHKVALAGATGNLGPAILEQLVAANFEVTVLTRINGITHKLPAFVHVASVDYD</sequence>
<evidence type="ECO:0008006" key="3">
    <source>
        <dbReference type="Google" id="ProtNLM"/>
    </source>
</evidence>
<dbReference type="Proteomes" id="UP000326532">
    <property type="component" value="Unassembled WGS sequence"/>
</dbReference>
<dbReference type="AlphaFoldDB" id="A0A5N6DK14"/>
<proteinExistence type="predicted"/>
<evidence type="ECO:0000313" key="1">
    <source>
        <dbReference type="EMBL" id="KAB8205377.1"/>
    </source>
</evidence>
<name>A0A5N6DK14_ASPPA</name>
<keyword evidence="2" id="KW-1185">Reference proteome</keyword>
<dbReference type="VEuPathDB" id="FungiDB:BDV34DRAFT_225532"/>
<gene>
    <name evidence="1" type="ORF">BDV34DRAFT_225532</name>
</gene>
<dbReference type="InterPro" id="IPR036291">
    <property type="entry name" value="NAD(P)-bd_dom_sf"/>
</dbReference>
<reference evidence="1 2" key="1">
    <citation type="submission" date="2019-04" db="EMBL/GenBank/DDBJ databases">
        <title>Fungal friends and foes A comparative genomics study of 23 Aspergillus species from section Flavi.</title>
        <authorList>
            <consortium name="DOE Joint Genome Institute"/>
            <person name="Kjaerbolling I."/>
            <person name="Vesth T.C."/>
            <person name="Frisvad J.C."/>
            <person name="Nybo J.L."/>
            <person name="Theobald S."/>
            <person name="Kildgaard S."/>
            <person name="Petersen T.I."/>
            <person name="Kuo A."/>
            <person name="Sato A."/>
            <person name="Lyhne E.K."/>
            <person name="Kogle M.E."/>
            <person name="Wiebenga A."/>
            <person name="Kun R.S."/>
            <person name="Lubbers R.J."/>
            <person name="Makela M.R."/>
            <person name="Barry K."/>
            <person name="Chovatia M."/>
            <person name="Clum A."/>
            <person name="Daum C."/>
            <person name="Haridas S."/>
            <person name="He G."/>
            <person name="LaButti K."/>
            <person name="Lipzen A."/>
            <person name="Mondo S."/>
            <person name="Pangilinan J."/>
            <person name="Riley R."/>
            <person name="Salamov A."/>
            <person name="Simmons B.A."/>
            <person name="Magnuson J.K."/>
            <person name="Henrissat B."/>
            <person name="Mortensen U.H."/>
            <person name="Larsen T.O."/>
            <person name="De vries R.P."/>
            <person name="Grigoriev I.V."/>
            <person name="Machida M."/>
            <person name="Baker S.E."/>
            <person name="Andersen M.R."/>
        </authorList>
    </citation>
    <scope>NUCLEOTIDE SEQUENCE [LARGE SCALE GENOMIC DNA]</scope>
    <source>
        <strain evidence="1 2">CBS 117618</strain>
    </source>
</reference>
<organism evidence="1 2">
    <name type="scientific">Aspergillus parasiticus</name>
    <dbReference type="NCBI Taxonomy" id="5067"/>
    <lineage>
        <taxon>Eukaryota</taxon>
        <taxon>Fungi</taxon>
        <taxon>Dikarya</taxon>
        <taxon>Ascomycota</taxon>
        <taxon>Pezizomycotina</taxon>
        <taxon>Eurotiomycetes</taxon>
        <taxon>Eurotiomycetidae</taxon>
        <taxon>Eurotiales</taxon>
        <taxon>Aspergillaceae</taxon>
        <taxon>Aspergillus</taxon>
        <taxon>Aspergillus subgen. Circumdati</taxon>
    </lineage>
</organism>
<dbReference type="Gene3D" id="3.40.50.720">
    <property type="entry name" value="NAD(P)-binding Rossmann-like Domain"/>
    <property type="match status" value="1"/>
</dbReference>
<dbReference type="SUPFAM" id="SSF51735">
    <property type="entry name" value="NAD(P)-binding Rossmann-fold domains"/>
    <property type="match status" value="1"/>
</dbReference>